<organism evidence="2 3">
    <name type="scientific">Pristionchus fissidentatus</name>
    <dbReference type="NCBI Taxonomy" id="1538716"/>
    <lineage>
        <taxon>Eukaryota</taxon>
        <taxon>Metazoa</taxon>
        <taxon>Ecdysozoa</taxon>
        <taxon>Nematoda</taxon>
        <taxon>Chromadorea</taxon>
        <taxon>Rhabditida</taxon>
        <taxon>Rhabditina</taxon>
        <taxon>Diplogasteromorpha</taxon>
        <taxon>Diplogasteroidea</taxon>
        <taxon>Neodiplogasteridae</taxon>
        <taxon>Pristionchus</taxon>
    </lineage>
</organism>
<dbReference type="EMBL" id="BTSY01000005">
    <property type="protein sequence ID" value="GMT30631.1"/>
    <property type="molecule type" value="Genomic_DNA"/>
</dbReference>
<accession>A0AAV5WED1</accession>
<feature type="transmembrane region" description="Helical" evidence="1">
    <location>
        <begin position="36"/>
        <end position="57"/>
    </location>
</feature>
<keyword evidence="1" id="KW-0472">Membrane</keyword>
<keyword evidence="1" id="KW-1133">Transmembrane helix</keyword>
<feature type="transmembrane region" description="Helical" evidence="1">
    <location>
        <begin position="227"/>
        <end position="248"/>
    </location>
</feature>
<keyword evidence="3" id="KW-1185">Reference proteome</keyword>
<reference evidence="2" key="1">
    <citation type="submission" date="2023-10" db="EMBL/GenBank/DDBJ databases">
        <title>Genome assembly of Pristionchus species.</title>
        <authorList>
            <person name="Yoshida K."/>
            <person name="Sommer R.J."/>
        </authorList>
    </citation>
    <scope>NUCLEOTIDE SEQUENCE</scope>
    <source>
        <strain evidence="2">RS5133</strain>
    </source>
</reference>
<feature type="transmembrane region" description="Helical" evidence="1">
    <location>
        <begin position="69"/>
        <end position="89"/>
    </location>
</feature>
<evidence type="ECO:0000313" key="3">
    <source>
        <dbReference type="Proteomes" id="UP001432322"/>
    </source>
</evidence>
<dbReference type="Proteomes" id="UP001432322">
    <property type="component" value="Unassembled WGS sequence"/>
</dbReference>
<dbReference type="AlphaFoldDB" id="A0AAV5WED1"/>
<name>A0AAV5WED1_9BILA</name>
<feature type="transmembrane region" description="Helical" evidence="1">
    <location>
        <begin position="202"/>
        <end position="221"/>
    </location>
</feature>
<keyword evidence="1" id="KW-0812">Transmembrane</keyword>
<feature type="transmembrane region" description="Helical" evidence="1">
    <location>
        <begin position="132"/>
        <end position="155"/>
    </location>
</feature>
<feature type="non-terminal residue" evidence="2">
    <location>
        <position position="273"/>
    </location>
</feature>
<comment type="caution">
    <text evidence="2">The sequence shown here is derived from an EMBL/GenBank/DDBJ whole genome shotgun (WGS) entry which is preliminary data.</text>
</comment>
<proteinExistence type="predicted"/>
<evidence type="ECO:0000256" key="1">
    <source>
        <dbReference type="SAM" id="Phobius"/>
    </source>
</evidence>
<feature type="transmembrane region" description="Helical" evidence="1">
    <location>
        <begin position="161"/>
        <end position="182"/>
    </location>
</feature>
<gene>
    <name evidence="2" type="ORF">PFISCL1PPCAC_21928</name>
</gene>
<evidence type="ECO:0000313" key="2">
    <source>
        <dbReference type="EMBL" id="GMT30631.1"/>
    </source>
</evidence>
<protein>
    <recommendedName>
        <fullName evidence="4">G protein-coupled receptor</fullName>
    </recommendedName>
</protein>
<feature type="transmembrane region" description="Helical" evidence="1">
    <location>
        <begin position="12"/>
        <end position="30"/>
    </location>
</feature>
<evidence type="ECO:0008006" key="4">
    <source>
        <dbReference type="Google" id="ProtNLM"/>
    </source>
</evidence>
<feature type="transmembrane region" description="Helical" evidence="1">
    <location>
        <begin position="101"/>
        <end position="120"/>
    </location>
</feature>
<sequence>MYSDEHSFQIAENLATSAAVFLFPFLPFIALIDYTAFIFAACFVNVGLTYSTMYVIVDICLEEILSPRFMVLSCSGNFLVLIGAASFRIAYSTSPEFDAEMVAAAMAFVTIICLKVQYTLSQYRPKTHLMPAYAVALHTVCKLSQDIALFSIPFLPVVAMLHAQTFCYLCTFVTLNEVYYLIPRKSERCTSEQCPVLTYSLFYLPTILMMTFAAVCIAIYQSDDHDILAFRSSFMCGVLTLICIIITLRRQEESNEQLFSLMKMQVQQLQQQP</sequence>